<sequence>MKLATQRRGHHARHQRQRHGPARSEYPPQQKHQQRGHGQRRSLGNGRQPAQHEGQQHPSQQCRSQRQRHGARQPVEGAAQAHHEQHQTRDQQRPDHFGGAELACLSNQHRQSRRVPAQYHRHAVAPAQPHAQYAQHQVHAAQGTGPLRGRVVRCPERLHEQRDIAGKADQHRDQPSHQRPHRKARAWLGWQKLGHVRQLTVKGDRSAVQAV</sequence>
<dbReference type="RefSeq" id="WP_339096047.1">
    <property type="nucleotide sequence ID" value="NZ_CP149782.1"/>
</dbReference>
<organism evidence="2">
    <name type="scientific">Deinococcus sp. VB142</name>
    <dbReference type="NCBI Taxonomy" id="3112952"/>
    <lineage>
        <taxon>Bacteria</taxon>
        <taxon>Thermotogati</taxon>
        <taxon>Deinococcota</taxon>
        <taxon>Deinococci</taxon>
        <taxon>Deinococcales</taxon>
        <taxon>Deinococcaceae</taxon>
        <taxon>Deinococcus</taxon>
    </lineage>
</organism>
<reference evidence="2" key="1">
    <citation type="submission" date="2024-03" db="EMBL/GenBank/DDBJ databases">
        <title>Deinococcus weizhi sp. nov., isolated from human skin.</title>
        <authorList>
            <person name="Wei Z."/>
            <person name="Tian F."/>
            <person name="Yang C."/>
            <person name="Xin L.T."/>
            <person name="Wen Z.J."/>
            <person name="Lan K.C."/>
            <person name="Yu L."/>
            <person name="Zhe W."/>
            <person name="Dan F.D."/>
            <person name="Jun W."/>
            <person name="Rui Z."/>
            <person name="Yong X.J."/>
            <person name="Ting Y."/>
            <person name="Wei X."/>
            <person name="Xu Z.G."/>
            <person name="Xin Z."/>
            <person name="Dong F.G."/>
            <person name="Ni X.M."/>
            <person name="Zheng M.G."/>
            <person name="Chun Y."/>
            <person name="Qian W.X."/>
        </authorList>
    </citation>
    <scope>NUCLEOTIDE SEQUENCE</scope>
    <source>
        <strain evidence="2">VB142</strain>
    </source>
</reference>
<feature type="compositionally biased region" description="Basic and acidic residues" evidence="1">
    <location>
        <begin position="162"/>
        <end position="176"/>
    </location>
</feature>
<feature type="region of interest" description="Disordered" evidence="1">
    <location>
        <begin position="162"/>
        <end position="182"/>
    </location>
</feature>
<dbReference type="EMBL" id="CP149782">
    <property type="protein sequence ID" value="WYF44868.1"/>
    <property type="molecule type" value="Genomic_DNA"/>
</dbReference>
<name>A0AAU6Q2N2_9DEIO</name>
<proteinExistence type="predicted"/>
<feature type="compositionally biased region" description="Basic and acidic residues" evidence="1">
    <location>
        <begin position="81"/>
        <end position="97"/>
    </location>
</feature>
<gene>
    <name evidence="2" type="ORF">WDJ50_01770</name>
</gene>
<evidence type="ECO:0000313" key="2">
    <source>
        <dbReference type="EMBL" id="WYF44868.1"/>
    </source>
</evidence>
<dbReference type="AlphaFoldDB" id="A0AAU6Q2N2"/>
<feature type="compositionally biased region" description="Basic residues" evidence="1">
    <location>
        <begin position="1"/>
        <end position="21"/>
    </location>
</feature>
<feature type="region of interest" description="Disordered" evidence="1">
    <location>
        <begin position="1"/>
        <end position="97"/>
    </location>
</feature>
<accession>A0AAU6Q2N2</accession>
<protein>
    <submittedName>
        <fullName evidence="2">Uncharacterized protein</fullName>
    </submittedName>
</protein>
<evidence type="ECO:0000256" key="1">
    <source>
        <dbReference type="SAM" id="MobiDB-lite"/>
    </source>
</evidence>